<evidence type="ECO:0000256" key="1">
    <source>
        <dbReference type="SAM" id="MobiDB-lite"/>
    </source>
</evidence>
<evidence type="ECO:0000313" key="2">
    <source>
        <dbReference type="EMBL" id="QHU28483.1"/>
    </source>
</evidence>
<name>A0A6C0LD08_9ZZZZ</name>
<feature type="compositionally biased region" description="Basic and acidic residues" evidence="1">
    <location>
        <begin position="161"/>
        <end position="178"/>
    </location>
</feature>
<dbReference type="EMBL" id="MN740472">
    <property type="protein sequence ID" value="QHU28483.1"/>
    <property type="molecule type" value="Genomic_DNA"/>
</dbReference>
<sequence>MSFIVRYRLSMRELCGWNGEERTIGEERACFEEEMNEVFIKTYVTEMMAFSLKVGEDHSRSDDAFIQRRADRQYVGYIGDYTQSHFWLIIEYLPRYSSHWREWNRNLAIERINALYQSEQAKERAQIMELRRIVQEERTAELAAQTRDATLELAEQTATELAKEKAEEMNEERGTASS</sequence>
<dbReference type="AlphaFoldDB" id="A0A6C0LD08"/>
<protein>
    <submittedName>
        <fullName evidence="2">Uncharacterized protein</fullName>
    </submittedName>
</protein>
<feature type="region of interest" description="Disordered" evidence="1">
    <location>
        <begin position="157"/>
        <end position="178"/>
    </location>
</feature>
<accession>A0A6C0LD08</accession>
<organism evidence="2">
    <name type="scientific">viral metagenome</name>
    <dbReference type="NCBI Taxonomy" id="1070528"/>
    <lineage>
        <taxon>unclassified sequences</taxon>
        <taxon>metagenomes</taxon>
        <taxon>organismal metagenomes</taxon>
    </lineage>
</organism>
<reference evidence="2" key="1">
    <citation type="journal article" date="2020" name="Nature">
        <title>Giant virus diversity and host interactions through global metagenomics.</title>
        <authorList>
            <person name="Schulz F."/>
            <person name="Roux S."/>
            <person name="Paez-Espino D."/>
            <person name="Jungbluth S."/>
            <person name="Walsh D.A."/>
            <person name="Denef V.J."/>
            <person name="McMahon K.D."/>
            <person name="Konstantinidis K.T."/>
            <person name="Eloe-Fadrosh E.A."/>
            <person name="Kyrpides N.C."/>
            <person name="Woyke T."/>
        </authorList>
    </citation>
    <scope>NUCLEOTIDE SEQUENCE</scope>
    <source>
        <strain evidence="2">GVMAG-M-3300027770-73</strain>
    </source>
</reference>
<proteinExistence type="predicted"/>